<dbReference type="AlphaFoldDB" id="A0A6G1KV99"/>
<name>A0A6G1KV99_9PEZI</name>
<sequence length="124" mass="14093">MDLEKGGGVRVRFQQFGEQLTAANGDMLPKLEDFYMKSFGYCIALKLAKRNIKGVRHVINYDLPSDITRQPHYVHDHEEDIDKVFVKVLVEISCEVLEFLTLYKPEGEAVGFRTDSDNGGDPVE</sequence>
<reference evidence="1" key="1">
    <citation type="journal article" date="2020" name="Stud. Mycol.">
        <title>101 Dothideomycetes genomes: a test case for predicting lifestyles and emergence of pathogens.</title>
        <authorList>
            <person name="Haridas S."/>
            <person name="Albert R."/>
            <person name="Binder M."/>
            <person name="Bloem J."/>
            <person name="Labutti K."/>
            <person name="Salamov A."/>
            <person name="Andreopoulos B."/>
            <person name="Baker S."/>
            <person name="Barry K."/>
            <person name="Bills G."/>
            <person name="Bluhm B."/>
            <person name="Cannon C."/>
            <person name="Castanera R."/>
            <person name="Culley D."/>
            <person name="Daum C."/>
            <person name="Ezra D."/>
            <person name="Gonzalez J."/>
            <person name="Henrissat B."/>
            <person name="Kuo A."/>
            <person name="Liang C."/>
            <person name="Lipzen A."/>
            <person name="Lutzoni F."/>
            <person name="Magnuson J."/>
            <person name="Mondo S."/>
            <person name="Nolan M."/>
            <person name="Ohm R."/>
            <person name="Pangilinan J."/>
            <person name="Park H.-J."/>
            <person name="Ramirez L."/>
            <person name="Alfaro M."/>
            <person name="Sun H."/>
            <person name="Tritt A."/>
            <person name="Yoshinaga Y."/>
            <person name="Zwiers L.-H."/>
            <person name="Turgeon B."/>
            <person name="Goodwin S."/>
            <person name="Spatafora J."/>
            <person name="Crous P."/>
            <person name="Grigoriev I."/>
        </authorList>
    </citation>
    <scope>NUCLEOTIDE SEQUENCE</scope>
    <source>
        <strain evidence="1">CBS 116005</strain>
    </source>
</reference>
<proteinExistence type="predicted"/>
<accession>A0A6G1KV99</accession>
<keyword evidence="2" id="KW-1185">Reference proteome</keyword>
<gene>
    <name evidence="1" type="ORF">EJ03DRAFT_355657</name>
</gene>
<evidence type="ECO:0000313" key="2">
    <source>
        <dbReference type="Proteomes" id="UP000799436"/>
    </source>
</evidence>
<protein>
    <submittedName>
        <fullName evidence="1">Uncharacterized protein</fullName>
    </submittedName>
</protein>
<dbReference type="EMBL" id="ML995918">
    <property type="protein sequence ID" value="KAF2764556.1"/>
    <property type="molecule type" value="Genomic_DNA"/>
</dbReference>
<organism evidence="1 2">
    <name type="scientific">Teratosphaeria nubilosa</name>
    <dbReference type="NCBI Taxonomy" id="161662"/>
    <lineage>
        <taxon>Eukaryota</taxon>
        <taxon>Fungi</taxon>
        <taxon>Dikarya</taxon>
        <taxon>Ascomycota</taxon>
        <taxon>Pezizomycotina</taxon>
        <taxon>Dothideomycetes</taxon>
        <taxon>Dothideomycetidae</taxon>
        <taxon>Mycosphaerellales</taxon>
        <taxon>Teratosphaeriaceae</taxon>
        <taxon>Teratosphaeria</taxon>
    </lineage>
</organism>
<dbReference type="Proteomes" id="UP000799436">
    <property type="component" value="Unassembled WGS sequence"/>
</dbReference>
<evidence type="ECO:0000313" key="1">
    <source>
        <dbReference type="EMBL" id="KAF2764556.1"/>
    </source>
</evidence>